<feature type="region of interest" description="Disordered" evidence="1">
    <location>
        <begin position="228"/>
        <end position="251"/>
    </location>
</feature>
<keyword evidence="2" id="KW-0732">Signal</keyword>
<dbReference type="RefSeq" id="WP_327793589.1">
    <property type="nucleotide sequence ID" value="NZ_JADQAZ010000002.1"/>
</dbReference>
<gene>
    <name evidence="3" type="ORF">IV417_08150</name>
</gene>
<dbReference type="AlphaFoldDB" id="A0AAP2CN54"/>
<dbReference type="Proteomes" id="UP001315686">
    <property type="component" value="Unassembled WGS sequence"/>
</dbReference>
<keyword evidence="4" id="KW-1185">Reference proteome</keyword>
<evidence type="ECO:0008006" key="5">
    <source>
        <dbReference type="Google" id="ProtNLM"/>
    </source>
</evidence>
<organism evidence="3 4">
    <name type="scientific">Harenicola maris</name>
    <dbReference type="NCBI Taxonomy" id="2841044"/>
    <lineage>
        <taxon>Bacteria</taxon>
        <taxon>Pseudomonadati</taxon>
        <taxon>Pseudomonadota</taxon>
        <taxon>Alphaproteobacteria</taxon>
        <taxon>Rhodobacterales</taxon>
        <taxon>Paracoccaceae</taxon>
        <taxon>Harenicola</taxon>
    </lineage>
</organism>
<protein>
    <recommendedName>
        <fullName evidence="5">Dihydroxy-acid dehydratase</fullName>
    </recommendedName>
</protein>
<feature type="signal peptide" evidence="2">
    <location>
        <begin position="1"/>
        <end position="21"/>
    </location>
</feature>
<evidence type="ECO:0000313" key="3">
    <source>
        <dbReference type="EMBL" id="MBT0957354.1"/>
    </source>
</evidence>
<evidence type="ECO:0000256" key="2">
    <source>
        <dbReference type="SAM" id="SignalP"/>
    </source>
</evidence>
<accession>A0AAP2CN54</accession>
<feature type="chain" id="PRO_5042990012" description="Dihydroxy-acid dehydratase" evidence="2">
    <location>
        <begin position="22"/>
        <end position="251"/>
    </location>
</feature>
<proteinExistence type="predicted"/>
<name>A0AAP2CN54_9RHOB</name>
<evidence type="ECO:0000256" key="1">
    <source>
        <dbReference type="SAM" id="MobiDB-lite"/>
    </source>
</evidence>
<sequence length="251" mass="25395">MFIWTSSLRALGAACVLTALVGCFGDVETKAIEESGVASQTGEAAPGAAARSPVQGTREVAVAEGAVTVAGPDGYCIDTGATKDRKRGAFVLLASCASVLQSASAYVPVTNALLTVSVGGEGSADLLVDAEASRAYFASAAGRAALSRDGKAESVVVESAQVSGDFFLVQTLDSSGKGPDGLGPRTWRAFFDQGGRAVVASVIGYEERALEPTAAFDLLRRFAGTIQSKSGGARPATRNVSEVGGGLPQAD</sequence>
<comment type="caution">
    <text evidence="3">The sequence shown here is derived from an EMBL/GenBank/DDBJ whole genome shotgun (WGS) entry which is preliminary data.</text>
</comment>
<reference evidence="3 4" key="1">
    <citation type="journal article" date="2021" name="Arch. Microbiol.">
        <title>Harenicola maris gen. nov., sp. nov. isolated from the Sea of Japan shallow sediments.</title>
        <authorList>
            <person name="Romanenko L.A."/>
            <person name="Kurilenko V.V."/>
            <person name="Chernysheva N.Y."/>
            <person name="Tekutyeva L.A."/>
            <person name="Velansky P.V."/>
            <person name="Svetashev V.I."/>
            <person name="Isaeva M.P."/>
        </authorList>
    </citation>
    <scope>NUCLEOTIDE SEQUENCE [LARGE SCALE GENOMIC DNA]</scope>
    <source>
        <strain evidence="3 4">KMM 3653</strain>
    </source>
</reference>
<dbReference type="EMBL" id="JADQAZ010000002">
    <property type="protein sequence ID" value="MBT0957354.1"/>
    <property type="molecule type" value="Genomic_DNA"/>
</dbReference>
<evidence type="ECO:0000313" key="4">
    <source>
        <dbReference type="Proteomes" id="UP001315686"/>
    </source>
</evidence>